<comment type="function">
    <text evidence="2">May play the central regulatory role in sporulation. It may be an element of the effector pathway responsible for the activation of sporulation genes in response to nutritional stress. Spo0A may act in concert with spo0H (a sigma factor) to control the expression of some genes that are critical to the sporulation process.</text>
</comment>
<dbReference type="InterPro" id="IPR001789">
    <property type="entry name" value="Sig_transdc_resp-reg_receiver"/>
</dbReference>
<name>A0A4U8Q502_9FIRM</name>
<protein>
    <recommendedName>
        <fullName evidence="1">Stage 0 sporulation protein A homolog</fullName>
    </recommendedName>
</protein>
<reference evidence="5 6" key="1">
    <citation type="journal article" date="2019" name="Anaerobe">
        <title>Detection of Robinsoniella peoriensis in multiple bone samples of a trauma patient.</title>
        <authorList>
            <person name="Schrottner P."/>
            <person name="Hartwich K."/>
            <person name="Bunk B."/>
            <person name="Schober I."/>
            <person name="Helbig S."/>
            <person name="Rudolph W.W."/>
            <person name="Gunzer F."/>
        </authorList>
    </citation>
    <scope>NUCLEOTIDE SEQUENCE [LARGE SCALE GENOMIC DNA]</scope>
    <source>
        <strain evidence="5 6">DSM 106044</strain>
    </source>
</reference>
<dbReference type="RefSeq" id="WP_044295339.1">
    <property type="nucleotide sequence ID" value="NZ_JTGN01000005.1"/>
</dbReference>
<dbReference type="Pfam" id="PF04397">
    <property type="entry name" value="LytTR"/>
    <property type="match status" value="1"/>
</dbReference>
<comment type="caution">
    <text evidence="5">The sequence shown here is derived from an EMBL/GenBank/DDBJ whole genome shotgun (WGS) entry which is preliminary data.</text>
</comment>
<evidence type="ECO:0000256" key="3">
    <source>
        <dbReference type="PROSITE-ProRule" id="PRU00169"/>
    </source>
</evidence>
<dbReference type="GO" id="GO:0000156">
    <property type="term" value="F:phosphorelay response regulator activity"/>
    <property type="evidence" value="ECO:0007669"/>
    <property type="project" value="InterPro"/>
</dbReference>
<evidence type="ECO:0000313" key="5">
    <source>
        <dbReference type="EMBL" id="TLC99333.1"/>
    </source>
</evidence>
<dbReference type="SMART" id="SM00850">
    <property type="entry name" value="LytTR"/>
    <property type="match status" value="1"/>
</dbReference>
<dbReference type="GO" id="GO:0003677">
    <property type="term" value="F:DNA binding"/>
    <property type="evidence" value="ECO:0007669"/>
    <property type="project" value="InterPro"/>
</dbReference>
<evidence type="ECO:0000256" key="2">
    <source>
        <dbReference type="ARBA" id="ARBA00024867"/>
    </source>
</evidence>
<organism evidence="5 6">
    <name type="scientific">Robinsoniella peoriensis</name>
    <dbReference type="NCBI Taxonomy" id="180332"/>
    <lineage>
        <taxon>Bacteria</taxon>
        <taxon>Bacillati</taxon>
        <taxon>Bacillota</taxon>
        <taxon>Clostridia</taxon>
        <taxon>Lachnospirales</taxon>
        <taxon>Lachnospiraceae</taxon>
        <taxon>Robinsoniella</taxon>
    </lineage>
</organism>
<keyword evidence="6" id="KW-1185">Reference proteome</keyword>
<dbReference type="AlphaFoldDB" id="A0A4U8Q502"/>
<dbReference type="SUPFAM" id="SSF52172">
    <property type="entry name" value="CheY-like"/>
    <property type="match status" value="1"/>
</dbReference>
<dbReference type="InterPro" id="IPR011006">
    <property type="entry name" value="CheY-like_superfamily"/>
</dbReference>
<dbReference type="PANTHER" id="PTHR37299:SF1">
    <property type="entry name" value="STAGE 0 SPORULATION PROTEIN A HOMOLOG"/>
    <property type="match status" value="1"/>
</dbReference>
<dbReference type="Pfam" id="PF00072">
    <property type="entry name" value="Response_reg"/>
    <property type="match status" value="1"/>
</dbReference>
<feature type="modified residue" description="4-aspartylphosphate" evidence="3">
    <location>
        <position position="59"/>
    </location>
</feature>
<evidence type="ECO:0000256" key="1">
    <source>
        <dbReference type="ARBA" id="ARBA00018672"/>
    </source>
</evidence>
<dbReference type="Proteomes" id="UP000306509">
    <property type="component" value="Unassembled WGS sequence"/>
</dbReference>
<dbReference type="Gene3D" id="2.40.50.1020">
    <property type="entry name" value="LytTr DNA-binding domain"/>
    <property type="match status" value="1"/>
</dbReference>
<dbReference type="Gene3D" id="3.40.50.2300">
    <property type="match status" value="1"/>
</dbReference>
<dbReference type="SMART" id="SM00448">
    <property type="entry name" value="REC"/>
    <property type="match status" value="1"/>
</dbReference>
<gene>
    <name evidence="5" type="primary">yehT_3</name>
    <name evidence="5" type="ORF">DSM106044_03784</name>
</gene>
<dbReference type="InterPro" id="IPR007492">
    <property type="entry name" value="LytTR_DNA-bd_dom"/>
</dbReference>
<accession>A0A4U8Q502</accession>
<dbReference type="PANTHER" id="PTHR37299">
    <property type="entry name" value="TRANSCRIPTIONAL REGULATOR-RELATED"/>
    <property type="match status" value="1"/>
</dbReference>
<evidence type="ECO:0000259" key="4">
    <source>
        <dbReference type="PROSITE" id="PS50110"/>
    </source>
</evidence>
<dbReference type="PROSITE" id="PS50110">
    <property type="entry name" value="RESPONSE_REGULATORY"/>
    <property type="match status" value="1"/>
</dbReference>
<keyword evidence="3" id="KW-0597">Phosphoprotein</keyword>
<proteinExistence type="predicted"/>
<dbReference type="InterPro" id="IPR046947">
    <property type="entry name" value="LytR-like"/>
</dbReference>
<sequence>MIKIAICDDDEVELHRLNVIVQQIIKLYSETEISIAVFHTANSLLNAIRYENFEIYLMDIIMPERNGIEMGQLIRQRDEQAVIIYLSNSPDFAVQSYTVHAYYYLLKPVKYEELYLVLQKVLKRYERFNTSVYIKTSNGMVTVSKSSIIYIEYHYHYLSYYLENGEVIDSVIFRESFGQKMQDLLKDFRFTKVSSSVIVNMLFVNKISKKGFTLINKKELRITRTYQSARKSYMEFLFKEAQESDFYSNI</sequence>
<feature type="domain" description="Response regulatory" evidence="4">
    <location>
        <begin position="3"/>
        <end position="122"/>
    </location>
</feature>
<evidence type="ECO:0000313" key="6">
    <source>
        <dbReference type="Proteomes" id="UP000306509"/>
    </source>
</evidence>
<dbReference type="EMBL" id="QGQD01000070">
    <property type="protein sequence ID" value="TLC99333.1"/>
    <property type="molecule type" value="Genomic_DNA"/>
</dbReference>
<dbReference type="STRING" id="180332.GCA_000797495_01042"/>